<evidence type="ECO:0000256" key="3">
    <source>
        <dbReference type="ARBA" id="ARBA00011469"/>
    </source>
</evidence>
<comment type="subcellular location">
    <subcellularLocation>
        <location evidence="2">Cell inner membrane</location>
    </subcellularLocation>
    <subcellularLocation>
        <location evidence="1">Membrane</location>
        <topology evidence="1">Peripheral membrane protein</topology>
    </subcellularLocation>
</comment>
<dbReference type="EMBL" id="VHSH01000002">
    <property type="protein sequence ID" value="TQV82361.1"/>
    <property type="molecule type" value="Genomic_DNA"/>
</dbReference>
<evidence type="ECO:0000256" key="5">
    <source>
        <dbReference type="ARBA" id="ARBA00022475"/>
    </source>
</evidence>
<evidence type="ECO:0000313" key="18">
    <source>
        <dbReference type="Proteomes" id="UP000315252"/>
    </source>
</evidence>
<evidence type="ECO:0000256" key="4">
    <source>
        <dbReference type="ARBA" id="ARBA00022448"/>
    </source>
</evidence>
<dbReference type="GO" id="GO:0005524">
    <property type="term" value="F:ATP binding"/>
    <property type="evidence" value="ECO:0007669"/>
    <property type="project" value="UniProtKB-KW"/>
</dbReference>
<dbReference type="SMART" id="SM00382">
    <property type="entry name" value="AAA"/>
    <property type="match status" value="1"/>
</dbReference>
<keyword evidence="4" id="KW-0813">Transport</keyword>
<dbReference type="InterPro" id="IPR003593">
    <property type="entry name" value="AAA+_ATPase"/>
</dbReference>
<dbReference type="Pfam" id="PF00005">
    <property type="entry name" value="ABC_tran"/>
    <property type="match status" value="1"/>
</dbReference>
<evidence type="ECO:0000256" key="13">
    <source>
        <dbReference type="ARBA" id="ARBA00039050"/>
    </source>
</evidence>
<evidence type="ECO:0000256" key="8">
    <source>
        <dbReference type="ARBA" id="ARBA00022840"/>
    </source>
</evidence>
<dbReference type="GO" id="GO:0055085">
    <property type="term" value="P:transmembrane transport"/>
    <property type="evidence" value="ECO:0007669"/>
    <property type="project" value="UniProtKB-ARBA"/>
</dbReference>
<keyword evidence="9" id="KW-1278">Translocase</keyword>
<accession>A0A545TYS8</accession>
<dbReference type="SUPFAM" id="SSF52540">
    <property type="entry name" value="P-loop containing nucleoside triphosphate hydrolases"/>
    <property type="match status" value="1"/>
</dbReference>
<comment type="caution">
    <text evidence="17">The sequence shown here is derived from an EMBL/GenBank/DDBJ whole genome shotgun (WGS) entry which is preliminary data.</text>
</comment>
<protein>
    <recommendedName>
        <fullName evidence="14">Glutathione import ATP-binding protein GsiA</fullName>
        <ecNumber evidence="13">7.4.2.10</ecNumber>
    </recommendedName>
</protein>
<dbReference type="EC" id="7.4.2.10" evidence="13"/>
<dbReference type="OrthoDB" id="37801at2"/>
<dbReference type="Gene3D" id="3.40.50.300">
    <property type="entry name" value="P-loop containing nucleotide triphosphate hydrolases"/>
    <property type="match status" value="1"/>
</dbReference>
<evidence type="ECO:0000313" key="17">
    <source>
        <dbReference type="EMBL" id="TQV82361.1"/>
    </source>
</evidence>
<evidence type="ECO:0000256" key="10">
    <source>
        <dbReference type="ARBA" id="ARBA00023136"/>
    </source>
</evidence>
<sequence length="260" mass="28337">MIDIQDLSVVFGSSADRVHAVKNVSCQIAVGESFGLVGESGSGKSTVLRALCGLATGWEGGITIDGEALEPSARRSNAFYKTVQMVFQDPYGSLHPRHTVNRILSEPIAIQGLDKPGSRVDEALEQVGLGQGFRFRFPHQLSGGQRQRVAIARALILKPKILLLDEPTSALDVSVQAEVLNLLMRLREELSLTFVLVSHDLAVVSHICDRIAVMRNGEVVEEITADDLARGQPAERYTRQLLVASKGYDRAAIDQFEDFG</sequence>
<dbReference type="GO" id="GO:0005886">
    <property type="term" value="C:plasma membrane"/>
    <property type="evidence" value="ECO:0007669"/>
    <property type="project" value="UniProtKB-SubCell"/>
</dbReference>
<dbReference type="PROSITE" id="PS50893">
    <property type="entry name" value="ABC_TRANSPORTER_2"/>
    <property type="match status" value="1"/>
</dbReference>
<evidence type="ECO:0000259" key="16">
    <source>
        <dbReference type="PROSITE" id="PS50893"/>
    </source>
</evidence>
<evidence type="ECO:0000256" key="1">
    <source>
        <dbReference type="ARBA" id="ARBA00004170"/>
    </source>
</evidence>
<dbReference type="PANTHER" id="PTHR43776">
    <property type="entry name" value="TRANSPORT ATP-BINDING PROTEIN"/>
    <property type="match status" value="1"/>
</dbReference>
<keyword evidence="7" id="KW-0547">Nucleotide-binding</keyword>
<evidence type="ECO:0000256" key="11">
    <source>
        <dbReference type="ARBA" id="ARBA00037530"/>
    </source>
</evidence>
<keyword evidence="10" id="KW-0472">Membrane</keyword>
<evidence type="ECO:0000256" key="2">
    <source>
        <dbReference type="ARBA" id="ARBA00004533"/>
    </source>
</evidence>
<keyword evidence="5" id="KW-1003">Cell membrane</keyword>
<gene>
    <name evidence="17" type="ORF">FKG95_06850</name>
</gene>
<dbReference type="AlphaFoldDB" id="A0A545TYS8"/>
<evidence type="ECO:0000256" key="7">
    <source>
        <dbReference type="ARBA" id="ARBA00022741"/>
    </source>
</evidence>
<evidence type="ECO:0000256" key="15">
    <source>
        <dbReference type="ARBA" id="ARBA00047640"/>
    </source>
</evidence>
<organism evidence="17 18">
    <name type="scientific">Denitrobaculum tricleocarpae</name>
    <dbReference type="NCBI Taxonomy" id="2591009"/>
    <lineage>
        <taxon>Bacteria</taxon>
        <taxon>Pseudomonadati</taxon>
        <taxon>Pseudomonadota</taxon>
        <taxon>Alphaproteobacteria</taxon>
        <taxon>Rhodospirillales</taxon>
        <taxon>Rhodospirillaceae</taxon>
        <taxon>Denitrobaculum</taxon>
    </lineage>
</organism>
<name>A0A545TYS8_9PROT</name>
<dbReference type="CDD" id="cd03257">
    <property type="entry name" value="ABC_NikE_OppD_transporters"/>
    <property type="match status" value="1"/>
</dbReference>
<dbReference type="InterPro" id="IPR050319">
    <property type="entry name" value="ABC_transp_ATP-bind"/>
</dbReference>
<dbReference type="InterPro" id="IPR027417">
    <property type="entry name" value="P-loop_NTPase"/>
</dbReference>
<feature type="domain" description="ABC transporter" evidence="16">
    <location>
        <begin position="2"/>
        <end position="241"/>
    </location>
</feature>
<dbReference type="PANTHER" id="PTHR43776:SF15">
    <property type="entry name" value="GLUTATHIONE IMPORT ATP-BINDING PROTEIN GSIA"/>
    <property type="match status" value="1"/>
</dbReference>
<dbReference type="Proteomes" id="UP000315252">
    <property type="component" value="Unassembled WGS sequence"/>
</dbReference>
<evidence type="ECO:0000256" key="9">
    <source>
        <dbReference type="ARBA" id="ARBA00022967"/>
    </source>
</evidence>
<evidence type="ECO:0000256" key="14">
    <source>
        <dbReference type="ARBA" id="ARBA00041187"/>
    </source>
</evidence>
<comment type="subunit">
    <text evidence="3">The complex is composed of two ATP-binding proteins (GsiA), two transmembrane proteins (GsiC and GsiD) and a solute-binding protein (GsiB).</text>
</comment>
<evidence type="ECO:0000256" key="12">
    <source>
        <dbReference type="ARBA" id="ARBA00038416"/>
    </source>
</evidence>
<keyword evidence="6" id="KW-0997">Cell inner membrane</keyword>
<keyword evidence="18" id="KW-1185">Reference proteome</keyword>
<reference evidence="17 18" key="1">
    <citation type="submission" date="2019-06" db="EMBL/GenBank/DDBJ databases">
        <title>Whole genome sequence for Rhodospirillaceae sp. R148.</title>
        <authorList>
            <person name="Wang G."/>
        </authorList>
    </citation>
    <scope>NUCLEOTIDE SEQUENCE [LARGE SCALE GENOMIC DNA]</scope>
    <source>
        <strain evidence="17 18">R148</strain>
    </source>
</reference>
<proteinExistence type="inferred from homology"/>
<comment type="similarity">
    <text evidence="12">Belongs to the ABC transporter superfamily. Glutathione importer (TC 3.A.1.5.11) family.</text>
</comment>
<comment type="function">
    <text evidence="11">Part of the ABC transporter complex GsiABCD involved in glutathione import. Responsible for energy coupling to the transport system.</text>
</comment>
<keyword evidence="8 17" id="KW-0067">ATP-binding</keyword>
<dbReference type="InterPro" id="IPR003439">
    <property type="entry name" value="ABC_transporter-like_ATP-bd"/>
</dbReference>
<evidence type="ECO:0000256" key="6">
    <source>
        <dbReference type="ARBA" id="ARBA00022519"/>
    </source>
</evidence>
<dbReference type="InterPro" id="IPR017871">
    <property type="entry name" value="ABC_transporter-like_CS"/>
</dbReference>
<dbReference type="GO" id="GO:0016887">
    <property type="term" value="F:ATP hydrolysis activity"/>
    <property type="evidence" value="ECO:0007669"/>
    <property type="project" value="InterPro"/>
</dbReference>
<dbReference type="PROSITE" id="PS00211">
    <property type="entry name" value="ABC_TRANSPORTER_1"/>
    <property type="match status" value="1"/>
</dbReference>
<comment type="catalytic activity">
    <reaction evidence="15">
        <text>glutathione(out) + ATP + H2O = glutathione(in) + ADP + phosphate + H(+)</text>
        <dbReference type="Rhea" id="RHEA:29791"/>
        <dbReference type="ChEBI" id="CHEBI:15377"/>
        <dbReference type="ChEBI" id="CHEBI:15378"/>
        <dbReference type="ChEBI" id="CHEBI:30616"/>
        <dbReference type="ChEBI" id="CHEBI:43474"/>
        <dbReference type="ChEBI" id="CHEBI:57925"/>
        <dbReference type="ChEBI" id="CHEBI:456216"/>
        <dbReference type="EC" id="7.4.2.10"/>
    </reaction>
</comment>